<sequence>MQNFCCNIADRDKIDLVMNVVERVSGGFSAGGGISRGITTSRPLSGLIGSLHKLEYIEISGDILDYFSE</sequence>
<proteinExistence type="predicted"/>
<protein>
    <submittedName>
        <fullName evidence="1">Outer envelope protein 80, chloroplastic</fullName>
    </submittedName>
</protein>
<keyword evidence="1" id="KW-0946">Virion</keyword>
<dbReference type="Proteomes" id="UP000288805">
    <property type="component" value="Unassembled WGS sequence"/>
</dbReference>
<evidence type="ECO:0000313" key="1">
    <source>
        <dbReference type="EMBL" id="RVW21257.1"/>
    </source>
</evidence>
<name>A0A438CDH5_VITVI</name>
<comment type="caution">
    <text evidence="1">The sequence shown here is derived from an EMBL/GenBank/DDBJ whole genome shotgun (WGS) entry which is preliminary data.</text>
</comment>
<dbReference type="EMBL" id="QGNW01002303">
    <property type="protein sequence ID" value="RVW21257.1"/>
    <property type="molecule type" value="Genomic_DNA"/>
</dbReference>
<reference evidence="1 2" key="1">
    <citation type="journal article" date="2018" name="PLoS Genet.">
        <title>Population sequencing reveals clonal diversity and ancestral inbreeding in the grapevine cultivar Chardonnay.</title>
        <authorList>
            <person name="Roach M.J."/>
            <person name="Johnson D.L."/>
            <person name="Bohlmann J."/>
            <person name="van Vuuren H.J."/>
            <person name="Jones S.J."/>
            <person name="Pretorius I.S."/>
            <person name="Schmidt S.A."/>
            <person name="Borneman A.R."/>
        </authorList>
    </citation>
    <scope>NUCLEOTIDE SEQUENCE [LARGE SCALE GENOMIC DNA]</scope>
    <source>
        <strain evidence="2">cv. Chardonnay</strain>
        <tissue evidence="1">Leaf</tissue>
    </source>
</reference>
<gene>
    <name evidence="1" type="primary">OEP80_0</name>
    <name evidence="1" type="ORF">CK203_108102</name>
</gene>
<evidence type="ECO:0000313" key="2">
    <source>
        <dbReference type="Proteomes" id="UP000288805"/>
    </source>
</evidence>
<accession>A0A438CDH5</accession>
<keyword evidence="1" id="KW-0261">Viral envelope protein</keyword>
<organism evidence="1 2">
    <name type="scientific">Vitis vinifera</name>
    <name type="common">Grape</name>
    <dbReference type="NCBI Taxonomy" id="29760"/>
    <lineage>
        <taxon>Eukaryota</taxon>
        <taxon>Viridiplantae</taxon>
        <taxon>Streptophyta</taxon>
        <taxon>Embryophyta</taxon>
        <taxon>Tracheophyta</taxon>
        <taxon>Spermatophyta</taxon>
        <taxon>Magnoliopsida</taxon>
        <taxon>eudicotyledons</taxon>
        <taxon>Gunneridae</taxon>
        <taxon>Pentapetalae</taxon>
        <taxon>rosids</taxon>
        <taxon>Vitales</taxon>
        <taxon>Vitaceae</taxon>
        <taxon>Viteae</taxon>
        <taxon>Vitis</taxon>
    </lineage>
</organism>
<dbReference type="AlphaFoldDB" id="A0A438CDH5"/>